<dbReference type="Gene3D" id="1.10.260.40">
    <property type="entry name" value="lambda repressor-like DNA-binding domains"/>
    <property type="match status" value="1"/>
</dbReference>
<dbReference type="CDD" id="cd00093">
    <property type="entry name" value="HTH_XRE"/>
    <property type="match status" value="1"/>
</dbReference>
<dbReference type="PANTHER" id="PTHR46558:SF3">
    <property type="entry name" value="TRANSCRIPTIONAL REGULATOR"/>
    <property type="match status" value="1"/>
</dbReference>
<keyword evidence="4" id="KW-1185">Reference proteome</keyword>
<dbReference type="Proteomes" id="UP000037109">
    <property type="component" value="Unassembled WGS sequence"/>
</dbReference>
<dbReference type="PROSITE" id="PS50943">
    <property type="entry name" value="HTH_CROC1"/>
    <property type="match status" value="1"/>
</dbReference>
<organism evidence="3 4">
    <name type="scientific">Sporosarcina globispora</name>
    <name type="common">Bacillus globisporus</name>
    <dbReference type="NCBI Taxonomy" id="1459"/>
    <lineage>
        <taxon>Bacteria</taxon>
        <taxon>Bacillati</taxon>
        <taxon>Bacillota</taxon>
        <taxon>Bacilli</taxon>
        <taxon>Bacillales</taxon>
        <taxon>Caryophanaceae</taxon>
        <taxon>Sporosarcina</taxon>
    </lineage>
</organism>
<evidence type="ECO:0000313" key="3">
    <source>
        <dbReference type="EMBL" id="KON90110.1"/>
    </source>
</evidence>
<sequence length="73" mass="8411">MKEVHIKNSVKFMRMEQGKLTQGELAQKVGVTRQTMNLIEAQKYNPTIKVCLLIASSLNTSIEKLFWIEEDEV</sequence>
<dbReference type="InterPro" id="IPR001387">
    <property type="entry name" value="Cro/C1-type_HTH"/>
</dbReference>
<proteinExistence type="predicted"/>
<reference evidence="4" key="1">
    <citation type="submission" date="2015-07" db="EMBL/GenBank/DDBJ databases">
        <title>Fjat-10036 dsm4.</title>
        <authorList>
            <person name="Liu B."/>
            <person name="Wang J."/>
            <person name="Zhu Y."/>
            <person name="Liu G."/>
            <person name="Chen Q."/>
            <person name="Chen Z."/>
            <person name="Lan J."/>
            <person name="Che J."/>
            <person name="Ge C."/>
            <person name="Shi H."/>
            <person name="Pan Z."/>
            <person name="Liu X."/>
        </authorList>
    </citation>
    <scope>NUCLEOTIDE SEQUENCE [LARGE SCALE GENOMIC DNA]</scope>
    <source>
        <strain evidence="4">DSM 4</strain>
    </source>
</reference>
<evidence type="ECO:0000313" key="4">
    <source>
        <dbReference type="Proteomes" id="UP000037109"/>
    </source>
</evidence>
<name>A0A0M0GJL1_SPOGL</name>
<dbReference type="RefSeq" id="WP_053437484.1">
    <property type="nucleotide sequence ID" value="NZ_LGUF01000007.1"/>
</dbReference>
<dbReference type="OrthoDB" id="6386941at2"/>
<evidence type="ECO:0000256" key="1">
    <source>
        <dbReference type="ARBA" id="ARBA00023125"/>
    </source>
</evidence>
<dbReference type="PANTHER" id="PTHR46558">
    <property type="entry name" value="TRACRIPTIONAL REGULATORY PROTEIN-RELATED-RELATED"/>
    <property type="match status" value="1"/>
</dbReference>
<evidence type="ECO:0000259" key="2">
    <source>
        <dbReference type="PROSITE" id="PS50943"/>
    </source>
</evidence>
<dbReference type="STRING" id="1459.AF332_27115"/>
<dbReference type="EMBL" id="LGUF01000007">
    <property type="protein sequence ID" value="KON90110.1"/>
    <property type="molecule type" value="Genomic_DNA"/>
</dbReference>
<accession>A0A0M0GJL1</accession>
<comment type="caution">
    <text evidence="3">The sequence shown here is derived from an EMBL/GenBank/DDBJ whole genome shotgun (WGS) entry which is preliminary data.</text>
</comment>
<dbReference type="AlphaFoldDB" id="A0A0M0GJL1"/>
<dbReference type="Pfam" id="PF01381">
    <property type="entry name" value="HTH_3"/>
    <property type="match status" value="1"/>
</dbReference>
<protein>
    <submittedName>
        <fullName evidence="3">Cro/Cl family transcriptional regulator</fullName>
    </submittedName>
</protein>
<dbReference type="GO" id="GO:0003677">
    <property type="term" value="F:DNA binding"/>
    <property type="evidence" value="ECO:0007669"/>
    <property type="project" value="UniProtKB-KW"/>
</dbReference>
<dbReference type="InterPro" id="IPR010982">
    <property type="entry name" value="Lambda_DNA-bd_dom_sf"/>
</dbReference>
<keyword evidence="1" id="KW-0238">DNA-binding</keyword>
<dbReference type="SUPFAM" id="SSF47413">
    <property type="entry name" value="lambda repressor-like DNA-binding domains"/>
    <property type="match status" value="1"/>
</dbReference>
<dbReference type="SMART" id="SM00530">
    <property type="entry name" value="HTH_XRE"/>
    <property type="match status" value="1"/>
</dbReference>
<dbReference type="PATRIC" id="fig|1459.3.peg.5970"/>
<feature type="domain" description="HTH cro/C1-type" evidence="2">
    <location>
        <begin position="10"/>
        <end position="65"/>
    </location>
</feature>
<gene>
    <name evidence="3" type="ORF">AF332_27115</name>
</gene>